<evidence type="ECO:0000313" key="3">
    <source>
        <dbReference type="Proteomes" id="UP001168877"/>
    </source>
</evidence>
<accession>A0AA39RAB3</accession>
<proteinExistence type="predicted"/>
<protein>
    <submittedName>
        <fullName evidence="2">Uncharacterized protein</fullName>
    </submittedName>
</protein>
<feature type="compositionally biased region" description="Basic and acidic residues" evidence="1">
    <location>
        <begin position="1"/>
        <end position="35"/>
    </location>
</feature>
<reference evidence="2" key="1">
    <citation type="journal article" date="2022" name="Plant J.">
        <title>Strategies of tolerance reflected in two North American maple genomes.</title>
        <authorList>
            <person name="McEvoy S.L."/>
            <person name="Sezen U.U."/>
            <person name="Trouern-Trend A."/>
            <person name="McMahon S.M."/>
            <person name="Schaberg P.G."/>
            <person name="Yang J."/>
            <person name="Wegrzyn J.L."/>
            <person name="Swenson N.G."/>
        </authorList>
    </citation>
    <scope>NUCLEOTIDE SEQUENCE</scope>
    <source>
        <strain evidence="2">NS2018</strain>
    </source>
</reference>
<sequence length="107" mass="11499">MADHGMEHEFVEKSLMEKIHGDSSSDSDDKNDKPSTVENVKSKILASNLFAKYPRWKRSLGDVVAVYVSDDDDGSGGSMSEDKNIGGDLGSIIIPNNSPLSLSAGVR</sequence>
<dbReference type="Proteomes" id="UP001168877">
    <property type="component" value="Unassembled WGS sequence"/>
</dbReference>
<evidence type="ECO:0000256" key="1">
    <source>
        <dbReference type="SAM" id="MobiDB-lite"/>
    </source>
</evidence>
<evidence type="ECO:0000313" key="2">
    <source>
        <dbReference type="EMBL" id="KAK0570421.1"/>
    </source>
</evidence>
<comment type="caution">
    <text evidence="2">The sequence shown here is derived from an EMBL/GenBank/DDBJ whole genome shotgun (WGS) entry which is preliminary data.</text>
</comment>
<organism evidence="2 3">
    <name type="scientific">Acer saccharum</name>
    <name type="common">Sugar maple</name>
    <dbReference type="NCBI Taxonomy" id="4024"/>
    <lineage>
        <taxon>Eukaryota</taxon>
        <taxon>Viridiplantae</taxon>
        <taxon>Streptophyta</taxon>
        <taxon>Embryophyta</taxon>
        <taxon>Tracheophyta</taxon>
        <taxon>Spermatophyta</taxon>
        <taxon>Magnoliopsida</taxon>
        <taxon>eudicotyledons</taxon>
        <taxon>Gunneridae</taxon>
        <taxon>Pentapetalae</taxon>
        <taxon>rosids</taxon>
        <taxon>malvids</taxon>
        <taxon>Sapindales</taxon>
        <taxon>Sapindaceae</taxon>
        <taxon>Hippocastanoideae</taxon>
        <taxon>Acereae</taxon>
        <taxon>Acer</taxon>
    </lineage>
</organism>
<feature type="region of interest" description="Disordered" evidence="1">
    <location>
        <begin position="1"/>
        <end position="38"/>
    </location>
</feature>
<name>A0AA39RAB3_ACESA</name>
<gene>
    <name evidence="2" type="ORF">LWI29_000854</name>
</gene>
<keyword evidence="3" id="KW-1185">Reference proteome</keyword>
<dbReference type="EMBL" id="JAUESC010000388">
    <property type="protein sequence ID" value="KAK0570421.1"/>
    <property type="molecule type" value="Genomic_DNA"/>
</dbReference>
<dbReference type="AlphaFoldDB" id="A0AA39RAB3"/>
<reference evidence="2" key="2">
    <citation type="submission" date="2023-06" db="EMBL/GenBank/DDBJ databases">
        <authorList>
            <person name="Swenson N.G."/>
            <person name="Wegrzyn J.L."/>
            <person name="Mcevoy S.L."/>
        </authorList>
    </citation>
    <scope>NUCLEOTIDE SEQUENCE</scope>
    <source>
        <strain evidence="2">NS2018</strain>
        <tissue evidence="2">Leaf</tissue>
    </source>
</reference>